<feature type="non-terminal residue" evidence="1">
    <location>
        <position position="1"/>
    </location>
</feature>
<dbReference type="AlphaFoldDB" id="A0A3E2HS93"/>
<comment type="caution">
    <text evidence="1">The sequence shown here is derived from an EMBL/GenBank/DDBJ whole genome shotgun (WGS) entry which is preliminary data.</text>
</comment>
<dbReference type="OrthoDB" id="3437203at2759"/>
<feature type="non-terminal residue" evidence="1">
    <location>
        <position position="252"/>
    </location>
</feature>
<evidence type="ECO:0000313" key="1">
    <source>
        <dbReference type="EMBL" id="RFU36248.1"/>
    </source>
</evidence>
<sequence>MSFEFVNLSGPRIEEKSTRTRVRSHVTARNHAVNREVRKRFARRPTKHAPLRMRSRVPAVEGGIIPNPLEHLAPAFTYPAIAHTPSPLPSPVTPLSASSRDPFDCLAVAYNPAESYLLDHYVTYLFPRFNLYRFDDPLHSSFTHDMIHKWLPFALTDPSATSSVFLLAARSLAGQYQSEKFHHMALVYRLRCIQAVNNALSSEVAKTSDATIISILGLSSDEVSFVFKMTSPTLAIFILAASNVENSTILEA</sequence>
<gene>
    <name evidence="1" type="ORF">B7463_g103</name>
</gene>
<reference evidence="1 2" key="1">
    <citation type="submission" date="2018-05" db="EMBL/GenBank/DDBJ databases">
        <title>Draft genome sequence of Scytalidium lignicola DSM 105466, a ubiquitous saprotrophic fungus.</title>
        <authorList>
            <person name="Buettner E."/>
            <person name="Gebauer A.M."/>
            <person name="Hofrichter M."/>
            <person name="Liers C."/>
            <person name="Kellner H."/>
        </authorList>
    </citation>
    <scope>NUCLEOTIDE SEQUENCE [LARGE SCALE GENOMIC DNA]</scope>
    <source>
        <strain evidence="1 2">DSM 105466</strain>
    </source>
</reference>
<dbReference type="Proteomes" id="UP000258309">
    <property type="component" value="Unassembled WGS sequence"/>
</dbReference>
<evidence type="ECO:0000313" key="2">
    <source>
        <dbReference type="Proteomes" id="UP000258309"/>
    </source>
</evidence>
<dbReference type="PANTHER" id="PTHR37540">
    <property type="entry name" value="TRANSCRIPTION FACTOR (ACR-2), PUTATIVE-RELATED-RELATED"/>
    <property type="match status" value="1"/>
</dbReference>
<protein>
    <recommendedName>
        <fullName evidence="3">Transcription factor domain-containing protein</fullName>
    </recommendedName>
</protein>
<accession>A0A3E2HS93</accession>
<name>A0A3E2HS93_SCYLI</name>
<dbReference type="PANTHER" id="PTHR37540:SF5">
    <property type="entry name" value="TRANSCRIPTION FACTOR DOMAIN-CONTAINING PROTEIN"/>
    <property type="match status" value="1"/>
</dbReference>
<proteinExistence type="predicted"/>
<keyword evidence="2" id="KW-1185">Reference proteome</keyword>
<dbReference type="OMA" id="RTIQYQA"/>
<dbReference type="EMBL" id="NCSJ02000001">
    <property type="protein sequence ID" value="RFU36248.1"/>
    <property type="molecule type" value="Genomic_DNA"/>
</dbReference>
<organism evidence="1 2">
    <name type="scientific">Scytalidium lignicola</name>
    <name type="common">Hyphomycete</name>
    <dbReference type="NCBI Taxonomy" id="5539"/>
    <lineage>
        <taxon>Eukaryota</taxon>
        <taxon>Fungi</taxon>
        <taxon>Dikarya</taxon>
        <taxon>Ascomycota</taxon>
        <taxon>Pezizomycotina</taxon>
        <taxon>Leotiomycetes</taxon>
        <taxon>Leotiomycetes incertae sedis</taxon>
        <taxon>Scytalidium</taxon>
    </lineage>
</organism>
<evidence type="ECO:0008006" key="3">
    <source>
        <dbReference type="Google" id="ProtNLM"/>
    </source>
</evidence>
<dbReference type="STRING" id="5539.A0A3E2HS93"/>